<evidence type="ECO:0008006" key="3">
    <source>
        <dbReference type="Google" id="ProtNLM"/>
    </source>
</evidence>
<evidence type="ECO:0000313" key="1">
    <source>
        <dbReference type="EMBL" id="MBW9063500.1"/>
    </source>
</evidence>
<comment type="caution">
    <text evidence="1">The sequence shown here is derived from an EMBL/GenBank/DDBJ whole genome shotgun (WGS) entry which is preliminary data.</text>
</comment>
<name>A0ABS7H9I6_9HYPH</name>
<dbReference type="EMBL" id="JAEUAO010000002">
    <property type="protein sequence ID" value="MBW9063500.1"/>
    <property type="molecule type" value="Genomic_DNA"/>
</dbReference>
<dbReference type="Gene3D" id="2.40.50.100">
    <property type="match status" value="1"/>
</dbReference>
<evidence type="ECO:0000313" key="2">
    <source>
        <dbReference type="Proteomes" id="UP000757604"/>
    </source>
</evidence>
<sequence length="129" mass="13419">MNSKDIQSVIALMERHGVATFDYEHGTTQLHLTIGADAHDAAPADPAAMANPETIRSPGVGIVLYAHPANAGPVPALPRKAAKGEVVAYIKTGLTLRAVLATKDCRLQRVLVAEGTGVGYGEALLEVAP</sequence>
<reference evidence="1 2" key="1">
    <citation type="journal article" date="2021" name="MBio">
        <title>Poor Competitiveness of Bradyrhizobium in Pigeon Pea Root Colonization in Indian Soils.</title>
        <authorList>
            <person name="Chalasani D."/>
            <person name="Basu A."/>
            <person name="Pullabhotla S.V.S.R.N."/>
            <person name="Jorrin B."/>
            <person name="Neal A.L."/>
            <person name="Poole P.S."/>
            <person name="Podile A.R."/>
            <person name="Tkacz A."/>
        </authorList>
    </citation>
    <scope>NUCLEOTIDE SEQUENCE [LARGE SCALE GENOMIC DNA]</scope>
    <source>
        <strain evidence="1 2">HU44</strain>
    </source>
</reference>
<accession>A0ABS7H9I6</accession>
<gene>
    <name evidence="1" type="ORF">JNB71_09230</name>
</gene>
<dbReference type="InterPro" id="IPR011053">
    <property type="entry name" value="Single_hybrid_motif"/>
</dbReference>
<protein>
    <recommendedName>
        <fullName evidence="3">Acetyl-CoA carboxylase biotin carboxyl carrier protein subunit</fullName>
    </recommendedName>
</protein>
<dbReference type="Proteomes" id="UP000757604">
    <property type="component" value="Unassembled WGS sequence"/>
</dbReference>
<proteinExistence type="predicted"/>
<keyword evidence="2" id="KW-1185">Reference proteome</keyword>
<dbReference type="RefSeq" id="WP_220371526.1">
    <property type="nucleotide sequence ID" value="NZ_JAEUAO010000002.1"/>
</dbReference>
<organism evidence="1 2">
    <name type="scientific">Rhizobium herbae</name>
    <dbReference type="NCBI Taxonomy" id="508661"/>
    <lineage>
        <taxon>Bacteria</taxon>
        <taxon>Pseudomonadati</taxon>
        <taxon>Pseudomonadota</taxon>
        <taxon>Alphaproteobacteria</taxon>
        <taxon>Hyphomicrobiales</taxon>
        <taxon>Rhizobiaceae</taxon>
        <taxon>Rhizobium/Agrobacterium group</taxon>
        <taxon>Rhizobium</taxon>
    </lineage>
</organism>
<dbReference type="SUPFAM" id="SSF51230">
    <property type="entry name" value="Single hybrid motif"/>
    <property type="match status" value="1"/>
</dbReference>